<dbReference type="GO" id="GO:0032259">
    <property type="term" value="P:methylation"/>
    <property type="evidence" value="ECO:0007669"/>
    <property type="project" value="UniProtKB-KW"/>
</dbReference>
<gene>
    <name evidence="1" type="ORF">IXB50_01995</name>
</gene>
<evidence type="ECO:0000313" key="2">
    <source>
        <dbReference type="Proteomes" id="UP000717364"/>
    </source>
</evidence>
<dbReference type="Pfam" id="PF10294">
    <property type="entry name" value="Methyltransf_16"/>
    <property type="match status" value="1"/>
</dbReference>
<dbReference type="Gene3D" id="3.40.50.150">
    <property type="entry name" value="Vaccinia Virus protein VP39"/>
    <property type="match status" value="1"/>
</dbReference>
<accession>A0A947DCY0</accession>
<organism evidence="1 2">
    <name type="scientific">Leptothoe spongobia TAU-MAC 1115</name>
    <dbReference type="NCBI Taxonomy" id="1967444"/>
    <lineage>
        <taxon>Bacteria</taxon>
        <taxon>Bacillati</taxon>
        <taxon>Cyanobacteriota</taxon>
        <taxon>Cyanophyceae</taxon>
        <taxon>Nodosilineales</taxon>
        <taxon>Cymatolegaceae</taxon>
        <taxon>Leptothoe</taxon>
        <taxon>Leptothoe spongobia</taxon>
    </lineage>
</organism>
<name>A0A947DCY0_9CYAN</name>
<reference evidence="1" key="2">
    <citation type="journal article" date="2021" name="Mar. Drugs">
        <title>Genome Reduction and Secondary Metabolism of the Marine Sponge-Associated Cyanobacterium Leptothoe.</title>
        <authorList>
            <person name="Konstantinou D."/>
            <person name="Popin R.V."/>
            <person name="Fewer D.P."/>
            <person name="Sivonen K."/>
            <person name="Gkelis S."/>
        </authorList>
    </citation>
    <scope>NUCLEOTIDE SEQUENCE</scope>
    <source>
        <strain evidence="1">TAU-MAC 1115</strain>
    </source>
</reference>
<dbReference type="PANTHER" id="PTHR14614">
    <property type="entry name" value="HEPATOCELLULAR CARCINOMA-ASSOCIATED ANTIGEN"/>
    <property type="match status" value="1"/>
</dbReference>
<dbReference type="SUPFAM" id="SSF53335">
    <property type="entry name" value="S-adenosyl-L-methionine-dependent methyltransferases"/>
    <property type="match status" value="1"/>
</dbReference>
<keyword evidence="1" id="KW-0489">Methyltransferase</keyword>
<sequence>MTVQPFLHTTPDDALTDTVEELVVIPFKGDVSRQFRLLLPTSIDTLLDHPATYAAFDQDEYMPYWAQLWPSALMLGQEIAQHSWPGNMQVLEVGCGLGLSGLVALALGMDVVFSDYDVAALEFAALNARRNGFDRFLTLPLDWRCPPDGLQVSLILAADVIYEMRNIRPLIDLMTVVLSPGGECWLADPDRPHREDFQAELVSQGFEFEAMVRSVVRLDQPTVRGTVYRIWRGMQCSH</sequence>
<dbReference type="Proteomes" id="UP000717364">
    <property type="component" value="Unassembled WGS sequence"/>
</dbReference>
<keyword evidence="1" id="KW-0808">Transferase</keyword>
<dbReference type="InterPro" id="IPR019410">
    <property type="entry name" value="Methyltransf_16"/>
</dbReference>
<protein>
    <submittedName>
        <fullName evidence="1">Methyltransferase domain-containing protein</fullName>
    </submittedName>
</protein>
<dbReference type="AlphaFoldDB" id="A0A947DCY0"/>
<dbReference type="EMBL" id="JADOES010000003">
    <property type="protein sequence ID" value="MBT9314194.1"/>
    <property type="molecule type" value="Genomic_DNA"/>
</dbReference>
<dbReference type="GO" id="GO:0008168">
    <property type="term" value="F:methyltransferase activity"/>
    <property type="evidence" value="ECO:0007669"/>
    <property type="project" value="UniProtKB-KW"/>
</dbReference>
<proteinExistence type="predicted"/>
<comment type="caution">
    <text evidence="1">The sequence shown here is derived from an EMBL/GenBank/DDBJ whole genome shotgun (WGS) entry which is preliminary data.</text>
</comment>
<keyword evidence="2" id="KW-1185">Reference proteome</keyword>
<evidence type="ECO:0000313" key="1">
    <source>
        <dbReference type="EMBL" id="MBT9314194.1"/>
    </source>
</evidence>
<dbReference type="InterPro" id="IPR029063">
    <property type="entry name" value="SAM-dependent_MTases_sf"/>
</dbReference>
<reference evidence="1" key="1">
    <citation type="submission" date="2020-11" db="EMBL/GenBank/DDBJ databases">
        <authorList>
            <person name="Konstantinou D."/>
            <person name="Gkelis S."/>
            <person name="Popin R."/>
            <person name="Fewer D."/>
            <person name="Sivonen K."/>
        </authorList>
    </citation>
    <scope>NUCLEOTIDE SEQUENCE</scope>
    <source>
        <strain evidence="1">TAU-MAC 1115</strain>
    </source>
</reference>
<dbReference type="RefSeq" id="WP_215607266.1">
    <property type="nucleotide sequence ID" value="NZ_JADOES010000003.1"/>
</dbReference>